<protein>
    <submittedName>
        <fullName evidence="4">Integrator complex subunit 3 N-terminal domain-containing protein</fullName>
    </submittedName>
</protein>
<proteinExistence type="predicted"/>
<keyword evidence="3" id="KW-1185">Reference proteome</keyword>
<dbReference type="AlphaFoldDB" id="A0A914Q2S8"/>
<reference evidence="4" key="1">
    <citation type="submission" date="2022-11" db="UniProtKB">
        <authorList>
            <consortium name="WormBaseParasite"/>
        </authorList>
    </citation>
    <scope>IDENTIFICATION</scope>
</reference>
<evidence type="ECO:0000313" key="3">
    <source>
        <dbReference type="Proteomes" id="UP000887578"/>
    </source>
</evidence>
<evidence type="ECO:0000256" key="1">
    <source>
        <dbReference type="SAM" id="MobiDB-lite"/>
    </source>
</evidence>
<dbReference type="WBParaSite" id="PDA_v2.g23180.t1">
    <property type="protein sequence ID" value="PDA_v2.g23180.t1"/>
    <property type="gene ID" value="PDA_v2.g23180"/>
</dbReference>
<evidence type="ECO:0000313" key="4">
    <source>
        <dbReference type="WBParaSite" id="PDA_v2.g23180.t1"/>
    </source>
</evidence>
<dbReference type="InterPro" id="IPR019333">
    <property type="entry name" value="INTS3_N"/>
</dbReference>
<feature type="domain" description="Integrator complex subunit 3 N-terminal" evidence="2">
    <location>
        <begin position="3"/>
        <end position="362"/>
    </location>
</feature>
<evidence type="ECO:0000259" key="2">
    <source>
        <dbReference type="Pfam" id="PF10189"/>
    </source>
</evidence>
<name>A0A914Q2S8_9BILA</name>
<dbReference type="Pfam" id="PF10189">
    <property type="entry name" value="Ints3_N"/>
    <property type="match status" value="1"/>
</dbReference>
<organism evidence="3 4">
    <name type="scientific">Panagrolaimus davidi</name>
    <dbReference type="NCBI Taxonomy" id="227884"/>
    <lineage>
        <taxon>Eukaryota</taxon>
        <taxon>Metazoa</taxon>
        <taxon>Ecdysozoa</taxon>
        <taxon>Nematoda</taxon>
        <taxon>Chromadorea</taxon>
        <taxon>Rhabditida</taxon>
        <taxon>Tylenchina</taxon>
        <taxon>Panagrolaimomorpha</taxon>
        <taxon>Panagrolaimoidea</taxon>
        <taxon>Panagrolaimidae</taxon>
        <taxon>Panagrolaimus</taxon>
    </lineage>
</organism>
<sequence length="537" mass="61305">MTKWRITKIEIVLGNAMRQFMDFGLMASRYPLLLGYLRILKHNSEFLFKSNESGLLIASTITACMYYLSEIKQCPTSSFNDSKRALIYIAEMIMTIYFDQFQAVFGRNVILVITSLSRFPEIAAIWKQLVLSPTSMGILDLIRRPPEHWLESNVLPLTTTRKFEFLHQTSPEFTRPHFREFCKNMGWTFTGKSAGRMIGSNNDGSLKALCLRAFLNPSHASDFQTMDIRAMNIANLLSSCKSQNESYNFVEFQTCKMAFFFDWLGYDTFPPNSNLPLPIGTTVKNRVVTSWKALYQICTTNGPLLCSLYEFLILLVQTLYPPLAPIFVKSVTRIFQCLSKNFPVASLLDSTKLEKPLRELFKETFPELIVFFRKPNIPEVIPVIVPPMIEKAPRQINVMPVVDPIEAAETTTQKQIPEQSKPKKQLEAPTTTLNNEHVIIPEINEAGWDSSLSSTIEAHISPLSDDIKEELFKLENAIKNGGDGVGEIEDVCDAIIRNREMLVENDELKDSIADCFLVIFKKFLMTKEFYVPREDEK</sequence>
<accession>A0A914Q2S8</accession>
<dbReference type="Proteomes" id="UP000887578">
    <property type="component" value="Unplaced"/>
</dbReference>
<feature type="region of interest" description="Disordered" evidence="1">
    <location>
        <begin position="410"/>
        <end position="431"/>
    </location>
</feature>